<dbReference type="GeneID" id="89980952"/>
<reference evidence="2 3" key="1">
    <citation type="submission" date="2023-08" db="EMBL/GenBank/DDBJ databases">
        <title>Black Yeasts Isolated from many extreme environments.</title>
        <authorList>
            <person name="Coleine C."/>
            <person name="Stajich J.E."/>
            <person name="Selbmann L."/>
        </authorList>
    </citation>
    <scope>NUCLEOTIDE SEQUENCE [LARGE SCALE GENOMIC DNA]</scope>
    <source>
        <strain evidence="2 3">CCFEE 5792</strain>
    </source>
</reference>
<proteinExistence type="predicted"/>
<evidence type="ECO:0000256" key="1">
    <source>
        <dbReference type="SAM" id="MobiDB-lite"/>
    </source>
</evidence>
<gene>
    <name evidence="2" type="ORF">LTR84_012813</name>
</gene>
<feature type="compositionally biased region" description="Low complexity" evidence="1">
    <location>
        <begin position="10"/>
        <end position="20"/>
    </location>
</feature>
<feature type="region of interest" description="Disordered" evidence="1">
    <location>
        <begin position="1"/>
        <end position="37"/>
    </location>
</feature>
<evidence type="ECO:0000313" key="3">
    <source>
        <dbReference type="Proteomes" id="UP001358417"/>
    </source>
</evidence>
<protein>
    <submittedName>
        <fullName evidence="2">Uncharacterized protein</fullName>
    </submittedName>
</protein>
<dbReference type="AlphaFoldDB" id="A0AAV9MR71"/>
<organism evidence="2 3">
    <name type="scientific">Exophiala bonariae</name>
    <dbReference type="NCBI Taxonomy" id="1690606"/>
    <lineage>
        <taxon>Eukaryota</taxon>
        <taxon>Fungi</taxon>
        <taxon>Dikarya</taxon>
        <taxon>Ascomycota</taxon>
        <taxon>Pezizomycotina</taxon>
        <taxon>Eurotiomycetes</taxon>
        <taxon>Chaetothyriomycetidae</taxon>
        <taxon>Chaetothyriales</taxon>
        <taxon>Herpotrichiellaceae</taxon>
        <taxon>Exophiala</taxon>
    </lineage>
</organism>
<dbReference type="Proteomes" id="UP001358417">
    <property type="component" value="Unassembled WGS sequence"/>
</dbReference>
<sequence>MEPGSECAKVSSDSVTSKSVESVRGDEVATDSTSELDSLFEDDGRSVAERNDLLQRMAFHKFQGRARSRRKA</sequence>
<keyword evidence="3" id="KW-1185">Reference proteome</keyword>
<comment type="caution">
    <text evidence="2">The sequence shown here is derived from an EMBL/GenBank/DDBJ whole genome shotgun (WGS) entry which is preliminary data.</text>
</comment>
<name>A0AAV9MR71_9EURO</name>
<evidence type="ECO:0000313" key="2">
    <source>
        <dbReference type="EMBL" id="KAK5042361.1"/>
    </source>
</evidence>
<dbReference type="RefSeq" id="XP_064699732.1">
    <property type="nucleotide sequence ID" value="XM_064856327.1"/>
</dbReference>
<accession>A0AAV9MR71</accession>
<dbReference type="EMBL" id="JAVRRD010000084">
    <property type="protein sequence ID" value="KAK5042361.1"/>
    <property type="molecule type" value="Genomic_DNA"/>
</dbReference>